<accession>A0AAV9WFE2</accession>
<feature type="region of interest" description="Disordered" evidence="1">
    <location>
        <begin position="1"/>
        <end position="36"/>
    </location>
</feature>
<dbReference type="Proteomes" id="UP001370758">
    <property type="component" value="Unassembled WGS sequence"/>
</dbReference>
<evidence type="ECO:0000256" key="1">
    <source>
        <dbReference type="SAM" id="MobiDB-lite"/>
    </source>
</evidence>
<name>A0AAV9WFE2_9PEZI</name>
<proteinExistence type="predicted"/>
<dbReference type="AlphaFoldDB" id="A0AAV9WFE2"/>
<evidence type="ECO:0000313" key="2">
    <source>
        <dbReference type="EMBL" id="KAK6507558.1"/>
    </source>
</evidence>
<organism evidence="2 3">
    <name type="scientific">Arthrobotrys musiformis</name>
    <dbReference type="NCBI Taxonomy" id="47236"/>
    <lineage>
        <taxon>Eukaryota</taxon>
        <taxon>Fungi</taxon>
        <taxon>Dikarya</taxon>
        <taxon>Ascomycota</taxon>
        <taxon>Pezizomycotina</taxon>
        <taxon>Orbiliomycetes</taxon>
        <taxon>Orbiliales</taxon>
        <taxon>Orbiliaceae</taxon>
        <taxon>Arthrobotrys</taxon>
    </lineage>
</organism>
<comment type="caution">
    <text evidence="2">The sequence shown here is derived from an EMBL/GenBank/DDBJ whole genome shotgun (WGS) entry which is preliminary data.</text>
</comment>
<dbReference type="EMBL" id="JAVHJL010000003">
    <property type="protein sequence ID" value="KAK6507558.1"/>
    <property type="molecule type" value="Genomic_DNA"/>
</dbReference>
<feature type="compositionally biased region" description="Gly residues" evidence="1">
    <location>
        <begin position="275"/>
        <end position="300"/>
    </location>
</feature>
<keyword evidence="3" id="KW-1185">Reference proteome</keyword>
<gene>
    <name evidence="2" type="ORF">TWF481_005988</name>
</gene>
<protein>
    <submittedName>
        <fullName evidence="2">Uncharacterized protein</fullName>
    </submittedName>
</protein>
<feature type="region of interest" description="Disordered" evidence="1">
    <location>
        <begin position="242"/>
        <end position="318"/>
    </location>
</feature>
<evidence type="ECO:0000313" key="3">
    <source>
        <dbReference type="Proteomes" id="UP001370758"/>
    </source>
</evidence>
<reference evidence="2 3" key="1">
    <citation type="submission" date="2023-08" db="EMBL/GenBank/DDBJ databases">
        <authorList>
            <person name="Palmer J.M."/>
        </authorList>
    </citation>
    <scope>NUCLEOTIDE SEQUENCE [LARGE SCALE GENOMIC DNA]</scope>
    <source>
        <strain evidence="2 3">TWF481</strain>
    </source>
</reference>
<sequence length="318" mass="34490">MLAGAASVPSSQELGMLRPEKVQDVAEATSETPRNDTEVNLKRTGKIPASFFYKEGRMRVRCNPPSWVIRIPRRAVPAMRITLDDWEDWSKIAPGAALWYAQRRQEQCYGCQCDENGGLYAISLVARKGTRLEKVRGCGTQFSADKCSVMLGCFCTADLIHPVPEDKTLPISVFQEALDSIPDTVQGHNPDYRWNYGGGTLRFTQPRRYLDPNNAAPYNLNIPRVAMDDDYFRRFRSIFGPDANFPGSGDTTHGTDPPVPEEEDPSGPSGPSDGDPGGSGSGGPGWSGGEGSGSGSGSGSAGTAKVKRDNIKLQSNRK</sequence>